<keyword evidence="2" id="KW-1185">Reference proteome</keyword>
<dbReference type="Proteomes" id="UP001467690">
    <property type="component" value="Unassembled WGS sequence"/>
</dbReference>
<reference evidence="1 2" key="1">
    <citation type="submission" date="2024-06" db="EMBL/GenBank/DDBJ databases">
        <authorList>
            <person name="Chen R.Y."/>
        </authorList>
    </citation>
    <scope>NUCLEOTIDE SEQUENCE [LARGE SCALE GENOMIC DNA]</scope>
    <source>
        <strain evidence="1 2">D2</strain>
    </source>
</reference>
<accession>A0ABV1RHD4</accession>
<evidence type="ECO:0000313" key="1">
    <source>
        <dbReference type="EMBL" id="MER2492354.1"/>
    </source>
</evidence>
<gene>
    <name evidence="1" type="ORF">ABS311_10735</name>
</gene>
<dbReference type="RefSeq" id="WP_350401880.1">
    <property type="nucleotide sequence ID" value="NZ_JBELOE010000210.1"/>
</dbReference>
<name>A0ABV1RHD4_9ALTE</name>
<evidence type="ECO:0000313" key="2">
    <source>
        <dbReference type="Proteomes" id="UP001467690"/>
    </source>
</evidence>
<protein>
    <submittedName>
        <fullName evidence="1">Uncharacterized protein</fullName>
    </submittedName>
</protein>
<sequence>MTESCNCFDEVLDRVKSHVQEQLPVDATEFECDWQDRSIFLSAGEYAPVNPKVEYKFRKTKRNNEPAKNLTKSTVNITASHCCFCGRKYERPEKGGAE</sequence>
<proteinExistence type="predicted"/>
<dbReference type="EMBL" id="JBELOE010000210">
    <property type="protein sequence ID" value="MER2492354.1"/>
    <property type="molecule type" value="Genomic_DNA"/>
</dbReference>
<organism evidence="1 2">
    <name type="scientific">Catenovulum sediminis</name>
    <dbReference type="NCBI Taxonomy" id="1740262"/>
    <lineage>
        <taxon>Bacteria</taxon>
        <taxon>Pseudomonadati</taxon>
        <taxon>Pseudomonadota</taxon>
        <taxon>Gammaproteobacteria</taxon>
        <taxon>Alteromonadales</taxon>
        <taxon>Alteromonadaceae</taxon>
        <taxon>Catenovulum</taxon>
    </lineage>
</organism>
<comment type="caution">
    <text evidence="1">The sequence shown here is derived from an EMBL/GenBank/DDBJ whole genome shotgun (WGS) entry which is preliminary data.</text>
</comment>